<feature type="domain" description="Mon2/Sec7/BIG1-like dimerisation and cyclophilin-binding" evidence="2">
    <location>
        <begin position="7"/>
        <end position="147"/>
    </location>
</feature>
<evidence type="ECO:0000256" key="1">
    <source>
        <dbReference type="SAM" id="MobiDB-lite"/>
    </source>
</evidence>
<accession>A0ABD1TFD4</accession>
<keyword evidence="4" id="KW-1185">Reference proteome</keyword>
<dbReference type="EMBL" id="JBFOLK010000005">
    <property type="protein sequence ID" value="KAL2511421.1"/>
    <property type="molecule type" value="Genomic_DNA"/>
</dbReference>
<proteinExistence type="predicted"/>
<comment type="caution">
    <text evidence="3">The sequence shown here is derived from an EMBL/GenBank/DDBJ whole genome shotgun (WGS) entry which is preliminary data.</text>
</comment>
<evidence type="ECO:0000313" key="4">
    <source>
        <dbReference type="Proteomes" id="UP001604336"/>
    </source>
</evidence>
<name>A0ABD1TFD4_9LAMI</name>
<dbReference type="AlphaFoldDB" id="A0ABD1TFD4"/>
<sequence>MASPEADSCLNQVLILALEKIIKNASWRKHSKLATECKSVIEHLTTPNPNPSSSPPPPPTQSDPHSSPSHPGILLYFSLFDSGLILSPFINSISSNHNKDVEPELDAVQKLIAHGYLHGEADPGGGTDAQLLSKVIESVCKCHDLGVGECGVVGDQDAFGFDR</sequence>
<feature type="compositionally biased region" description="Pro residues" evidence="1">
    <location>
        <begin position="48"/>
        <end position="61"/>
    </location>
</feature>
<dbReference type="InterPro" id="IPR032629">
    <property type="entry name" value="DCB_dom"/>
</dbReference>
<protein>
    <submittedName>
        <fullName evidence="3">Brefeldin A-inhibited guanine nucleotide-exchange protein 2</fullName>
    </submittedName>
</protein>
<dbReference type="Pfam" id="PF16213">
    <property type="entry name" value="DCB"/>
    <property type="match status" value="1"/>
</dbReference>
<reference evidence="4" key="1">
    <citation type="submission" date="2024-07" db="EMBL/GenBank/DDBJ databases">
        <title>Two chromosome-level genome assemblies of Korean endemic species Abeliophyllum distichum and Forsythia ovata (Oleaceae).</title>
        <authorList>
            <person name="Jang H."/>
        </authorList>
    </citation>
    <scope>NUCLEOTIDE SEQUENCE [LARGE SCALE GENOMIC DNA]</scope>
</reference>
<dbReference type="Proteomes" id="UP001604336">
    <property type="component" value="Unassembled WGS sequence"/>
</dbReference>
<gene>
    <name evidence="3" type="ORF">Adt_17021</name>
</gene>
<evidence type="ECO:0000259" key="2">
    <source>
        <dbReference type="Pfam" id="PF16213"/>
    </source>
</evidence>
<feature type="region of interest" description="Disordered" evidence="1">
    <location>
        <begin position="43"/>
        <end position="69"/>
    </location>
</feature>
<organism evidence="3 4">
    <name type="scientific">Abeliophyllum distichum</name>
    <dbReference type="NCBI Taxonomy" id="126358"/>
    <lineage>
        <taxon>Eukaryota</taxon>
        <taxon>Viridiplantae</taxon>
        <taxon>Streptophyta</taxon>
        <taxon>Embryophyta</taxon>
        <taxon>Tracheophyta</taxon>
        <taxon>Spermatophyta</taxon>
        <taxon>Magnoliopsida</taxon>
        <taxon>eudicotyledons</taxon>
        <taxon>Gunneridae</taxon>
        <taxon>Pentapetalae</taxon>
        <taxon>asterids</taxon>
        <taxon>lamiids</taxon>
        <taxon>Lamiales</taxon>
        <taxon>Oleaceae</taxon>
        <taxon>Forsythieae</taxon>
        <taxon>Abeliophyllum</taxon>
    </lineage>
</organism>
<evidence type="ECO:0000313" key="3">
    <source>
        <dbReference type="EMBL" id="KAL2511421.1"/>
    </source>
</evidence>